<dbReference type="Proteomes" id="UP000635726">
    <property type="component" value="Unassembled WGS sequence"/>
</dbReference>
<comment type="caution">
    <text evidence="2">The sequence shown here is derived from an EMBL/GenBank/DDBJ whole genome shotgun (WGS) entry which is preliminary data.</text>
</comment>
<accession>A0A917P598</accession>
<name>A0A917P598_9DEIO</name>
<dbReference type="InterPro" id="IPR051044">
    <property type="entry name" value="MAG_DAG_Lipase"/>
</dbReference>
<gene>
    <name evidence="2" type="ORF">GCM10008939_02600</name>
</gene>
<dbReference type="SUPFAM" id="SSF53474">
    <property type="entry name" value="alpha/beta-Hydrolases"/>
    <property type="match status" value="1"/>
</dbReference>
<dbReference type="PRINTS" id="PR00111">
    <property type="entry name" value="ABHYDROLASE"/>
</dbReference>
<dbReference type="Gene3D" id="3.40.50.1820">
    <property type="entry name" value="alpha/beta hydrolase"/>
    <property type="match status" value="1"/>
</dbReference>
<dbReference type="InterPro" id="IPR029058">
    <property type="entry name" value="AB_hydrolase_fold"/>
</dbReference>
<dbReference type="AlphaFoldDB" id="A0A917P598"/>
<keyword evidence="2" id="KW-0378">Hydrolase</keyword>
<proteinExistence type="predicted"/>
<sequence length="277" mass="30082">MLYWTMPTPSPWPVTVSVPVRTFLWPAATPRANILLTHGFGEYSGRYHRLITALNDAGYSVYTYDHRGHGHSEGPRAVNDVALLVQDHIALRESLRALPLPLFAFGHSLGGLVTAASYLQDPRGVAGVVLSSPALLVGVNEPGWLKAAGRVLARVAPALPLTVLPTGGLSRVAEEVTAYEQDPQMYHGKVPVLTAISMLNVSEGLWAKVPAWTLPTLIVHGDADKLTDVNGSRRFAKEIASTDRTYTEVPGGYHELFNDTVRDEMTSALIGWLNART</sequence>
<feature type="domain" description="Serine aminopeptidase S33" evidence="1">
    <location>
        <begin position="29"/>
        <end position="260"/>
    </location>
</feature>
<protein>
    <submittedName>
        <fullName evidence="2">Hydrolase</fullName>
    </submittedName>
</protein>
<evidence type="ECO:0000313" key="3">
    <source>
        <dbReference type="Proteomes" id="UP000635726"/>
    </source>
</evidence>
<keyword evidence="3" id="KW-1185">Reference proteome</keyword>
<evidence type="ECO:0000259" key="1">
    <source>
        <dbReference type="Pfam" id="PF12146"/>
    </source>
</evidence>
<dbReference type="InterPro" id="IPR000073">
    <property type="entry name" value="AB_hydrolase_1"/>
</dbReference>
<dbReference type="EMBL" id="BMOE01000001">
    <property type="protein sequence ID" value="GGJ62251.1"/>
    <property type="molecule type" value="Genomic_DNA"/>
</dbReference>
<organism evidence="2 3">
    <name type="scientific">Deinococcus aquiradiocola</name>
    <dbReference type="NCBI Taxonomy" id="393059"/>
    <lineage>
        <taxon>Bacteria</taxon>
        <taxon>Thermotogati</taxon>
        <taxon>Deinococcota</taxon>
        <taxon>Deinococci</taxon>
        <taxon>Deinococcales</taxon>
        <taxon>Deinococcaceae</taxon>
        <taxon>Deinococcus</taxon>
    </lineage>
</organism>
<reference evidence="2" key="1">
    <citation type="journal article" date="2014" name="Int. J. Syst. Evol. Microbiol.">
        <title>Complete genome sequence of Corynebacterium casei LMG S-19264T (=DSM 44701T), isolated from a smear-ripened cheese.</title>
        <authorList>
            <consortium name="US DOE Joint Genome Institute (JGI-PGF)"/>
            <person name="Walter F."/>
            <person name="Albersmeier A."/>
            <person name="Kalinowski J."/>
            <person name="Ruckert C."/>
        </authorList>
    </citation>
    <scope>NUCLEOTIDE SEQUENCE</scope>
    <source>
        <strain evidence="2">JCM 14371</strain>
    </source>
</reference>
<dbReference type="PANTHER" id="PTHR11614">
    <property type="entry name" value="PHOSPHOLIPASE-RELATED"/>
    <property type="match status" value="1"/>
</dbReference>
<dbReference type="GO" id="GO:0016787">
    <property type="term" value="F:hydrolase activity"/>
    <property type="evidence" value="ECO:0007669"/>
    <property type="project" value="UniProtKB-KW"/>
</dbReference>
<dbReference type="InterPro" id="IPR022742">
    <property type="entry name" value="Hydrolase_4"/>
</dbReference>
<dbReference type="Pfam" id="PF12146">
    <property type="entry name" value="Hydrolase_4"/>
    <property type="match status" value="1"/>
</dbReference>
<evidence type="ECO:0000313" key="2">
    <source>
        <dbReference type="EMBL" id="GGJ62251.1"/>
    </source>
</evidence>
<reference evidence="2" key="2">
    <citation type="submission" date="2020-09" db="EMBL/GenBank/DDBJ databases">
        <authorList>
            <person name="Sun Q."/>
            <person name="Ohkuma M."/>
        </authorList>
    </citation>
    <scope>NUCLEOTIDE SEQUENCE</scope>
    <source>
        <strain evidence="2">JCM 14371</strain>
    </source>
</reference>